<keyword evidence="3" id="KW-1133">Transmembrane helix</keyword>
<proteinExistence type="evidence at transcript level"/>
<feature type="chain" id="PRO_5033039632" evidence="4">
    <location>
        <begin position="23"/>
        <end position="238"/>
    </location>
</feature>
<reference evidence="6" key="1">
    <citation type="journal article" date="2021" name="Immunogenetics">
        <title>Analysis of shark NCR3 family genes reveals primordial features of vertebrate NKp30.</title>
        <authorList>
            <person name="Kinlein A."/>
            <person name="Janes M.E."/>
            <person name="Kincer J."/>
            <person name="Almeida T."/>
            <person name="Matz H."/>
            <person name="Sui J."/>
            <person name="Criscitiello M.F."/>
            <person name="Flajnik M.F."/>
            <person name="Ohta Y."/>
        </authorList>
    </citation>
    <scope>NUCLEOTIDE SEQUENCE</scope>
    <source>
        <tissue evidence="6">Spleen</tissue>
    </source>
</reference>
<keyword evidence="1" id="KW-0393">Immunoglobulin domain</keyword>
<dbReference type="Pfam" id="PF13927">
    <property type="entry name" value="Ig_3"/>
    <property type="match status" value="1"/>
</dbReference>
<keyword evidence="6" id="KW-0675">Receptor</keyword>
<feature type="transmembrane region" description="Helical" evidence="3">
    <location>
        <begin position="137"/>
        <end position="161"/>
    </location>
</feature>
<dbReference type="PANTHER" id="PTHR14334:SF1">
    <property type="entry name" value="B-CELL ANTIGEN RECEPTOR COMPLEX-ASSOCIATED PROTEIN ALPHA CHAIN"/>
    <property type="match status" value="1"/>
</dbReference>
<dbReference type="SUPFAM" id="SSF48726">
    <property type="entry name" value="Immunoglobulin"/>
    <property type="match status" value="1"/>
</dbReference>
<dbReference type="GO" id="GO:0019815">
    <property type="term" value="C:B cell receptor complex"/>
    <property type="evidence" value="ECO:0007669"/>
    <property type="project" value="TreeGrafter"/>
</dbReference>
<dbReference type="PROSITE" id="PS50835">
    <property type="entry name" value="IG_LIKE"/>
    <property type="match status" value="1"/>
</dbReference>
<evidence type="ECO:0000259" key="5">
    <source>
        <dbReference type="PROSITE" id="PS50835"/>
    </source>
</evidence>
<evidence type="ECO:0000256" key="2">
    <source>
        <dbReference type="SAM" id="MobiDB-lite"/>
    </source>
</evidence>
<dbReference type="PANTHER" id="PTHR14334">
    <property type="entry name" value="B-CELL ANTIGEN RECEPTOR COMPLEX-ASSOCIATED PROTEIN"/>
    <property type="match status" value="1"/>
</dbReference>
<dbReference type="SMART" id="SM00409">
    <property type="entry name" value="IG"/>
    <property type="match status" value="1"/>
</dbReference>
<dbReference type="InterPro" id="IPR003598">
    <property type="entry name" value="Ig_sub2"/>
</dbReference>
<evidence type="ECO:0000256" key="4">
    <source>
        <dbReference type="SAM" id="SignalP"/>
    </source>
</evidence>
<keyword evidence="3" id="KW-0812">Transmembrane</keyword>
<feature type="region of interest" description="Disordered" evidence="2">
    <location>
        <begin position="186"/>
        <end position="238"/>
    </location>
</feature>
<organism evidence="6">
    <name type="scientific">Ginglymostoma cirratum</name>
    <name type="common">Nurse shark</name>
    <name type="synonym">Squalus cirratus</name>
    <dbReference type="NCBI Taxonomy" id="7801"/>
    <lineage>
        <taxon>Eukaryota</taxon>
        <taxon>Metazoa</taxon>
        <taxon>Chordata</taxon>
        <taxon>Craniata</taxon>
        <taxon>Vertebrata</taxon>
        <taxon>Chondrichthyes</taxon>
        <taxon>Elasmobranchii</taxon>
        <taxon>Galeomorphii</taxon>
        <taxon>Galeoidea</taxon>
        <taxon>Orectolobiformes</taxon>
        <taxon>Ginglymostomatidae</taxon>
        <taxon>Ginglymostoma</taxon>
    </lineage>
</organism>
<dbReference type="EMBL" id="MT914158">
    <property type="protein sequence ID" value="QTT61902.1"/>
    <property type="molecule type" value="mRNA"/>
</dbReference>
<dbReference type="SMR" id="A0A8A9WR54"/>
<dbReference type="InterPro" id="IPR003599">
    <property type="entry name" value="Ig_sub"/>
</dbReference>
<evidence type="ECO:0000313" key="6">
    <source>
        <dbReference type="EMBL" id="QTT61902.1"/>
    </source>
</evidence>
<accession>A0A8A9WR54</accession>
<feature type="signal peptide" evidence="4">
    <location>
        <begin position="1"/>
        <end position="22"/>
    </location>
</feature>
<dbReference type="CDD" id="cd00099">
    <property type="entry name" value="IgV"/>
    <property type="match status" value="1"/>
</dbReference>
<dbReference type="InterPro" id="IPR013783">
    <property type="entry name" value="Ig-like_fold"/>
</dbReference>
<dbReference type="InterPro" id="IPR036179">
    <property type="entry name" value="Ig-like_dom_sf"/>
</dbReference>
<name>A0A8A9WR54_GINCI</name>
<keyword evidence="3" id="KW-0472">Membrane</keyword>
<dbReference type="InterPro" id="IPR007110">
    <property type="entry name" value="Ig-like_dom"/>
</dbReference>
<dbReference type="Gene3D" id="2.60.40.10">
    <property type="entry name" value="Immunoglobulins"/>
    <property type="match status" value="1"/>
</dbReference>
<dbReference type="GO" id="GO:0009897">
    <property type="term" value="C:external side of plasma membrane"/>
    <property type="evidence" value="ECO:0007669"/>
    <property type="project" value="TreeGrafter"/>
</dbReference>
<evidence type="ECO:0000256" key="1">
    <source>
        <dbReference type="ARBA" id="ARBA00023319"/>
    </source>
</evidence>
<dbReference type="GO" id="GO:0050853">
    <property type="term" value="P:B cell receptor signaling pathway"/>
    <property type="evidence" value="ECO:0007669"/>
    <property type="project" value="TreeGrafter"/>
</dbReference>
<evidence type="ECO:0000256" key="3">
    <source>
        <dbReference type="SAM" id="Phobius"/>
    </source>
</evidence>
<dbReference type="SMART" id="SM00408">
    <property type="entry name" value="IGc2"/>
    <property type="match status" value="1"/>
</dbReference>
<sequence length="238" mass="25959">MNLCSIAALALMSFLLTAGVHSNKGAVVQSPLSADLVEGEAVTLECNIDSPGPKTYKWLKNDLPIPQAIPMYAERVTGNSPTSDNPLLINLRIRNLTECDSGTYYCVMEKLGNQFKGGGTKLGVRRVSQEKHCPPNIVHIAAAAAVVLVLCTALTVVSVLLRQRSKACIALQRQFVAYITEKSAESVPPKQKGKHTHREGKTSSSGQEGKKKKRKPKEHHSVENADYVHCGRNQDMRT</sequence>
<dbReference type="AlphaFoldDB" id="A0A8A9WR54"/>
<keyword evidence="4" id="KW-0732">Signal</keyword>
<feature type="domain" description="Ig-like" evidence="5">
    <location>
        <begin position="25"/>
        <end position="128"/>
    </location>
</feature>
<dbReference type="GO" id="GO:0030183">
    <property type="term" value="P:B cell differentiation"/>
    <property type="evidence" value="ECO:0007669"/>
    <property type="project" value="TreeGrafter"/>
</dbReference>
<protein>
    <submittedName>
        <fullName evidence="6">Natural cytotoxicity triggering receptor 3</fullName>
    </submittedName>
</protein>